<dbReference type="Gene3D" id="3.40.630.30">
    <property type="match status" value="1"/>
</dbReference>
<gene>
    <name evidence="4" type="ORF">ENU78_07025</name>
</gene>
<comment type="caution">
    <text evidence="4">The sequence shown here is derived from an EMBL/GenBank/DDBJ whole genome shotgun (WGS) entry which is preliminary data.</text>
</comment>
<name>A0A7C2GIA8_DICTH</name>
<dbReference type="GO" id="GO:0005737">
    <property type="term" value="C:cytoplasm"/>
    <property type="evidence" value="ECO:0007669"/>
    <property type="project" value="TreeGrafter"/>
</dbReference>
<evidence type="ECO:0000256" key="1">
    <source>
        <dbReference type="ARBA" id="ARBA00022679"/>
    </source>
</evidence>
<dbReference type="SUPFAM" id="SSF55729">
    <property type="entry name" value="Acyl-CoA N-acyltransferases (Nat)"/>
    <property type="match status" value="1"/>
</dbReference>
<sequence>MIRKAKVEDIPEIHKLINEFAEKGLLLPRSLSDLYENIRDFYILVIDGKVVGTSALHIIWEDLGEVRSVIVRDEYRGKGYGKKLVDTCLREAKFLGLKRVLALTYIPEYFKKLGFVEIDKRTLPFKVWSDCVKCPKFPDCGEIALLYYL</sequence>
<dbReference type="CDD" id="cd04301">
    <property type="entry name" value="NAT_SF"/>
    <property type="match status" value="1"/>
</dbReference>
<dbReference type="InterPro" id="IPR016181">
    <property type="entry name" value="Acyl_CoA_acyltransferase"/>
</dbReference>
<dbReference type="InterPro" id="IPR045039">
    <property type="entry name" value="NSI-like"/>
</dbReference>
<keyword evidence="2" id="KW-0012">Acyltransferase</keyword>
<dbReference type="GO" id="GO:0008080">
    <property type="term" value="F:N-acetyltransferase activity"/>
    <property type="evidence" value="ECO:0007669"/>
    <property type="project" value="InterPro"/>
</dbReference>
<dbReference type="Pfam" id="PF00583">
    <property type="entry name" value="Acetyltransf_1"/>
    <property type="match status" value="1"/>
</dbReference>
<dbReference type="OMA" id="DIQEFWV"/>
<dbReference type="PANTHER" id="PTHR43626:SF4">
    <property type="entry name" value="GCN5-RELATED N-ACETYLTRANSFERASE 2, CHLOROPLASTIC"/>
    <property type="match status" value="1"/>
</dbReference>
<evidence type="ECO:0000256" key="2">
    <source>
        <dbReference type="ARBA" id="ARBA00023315"/>
    </source>
</evidence>
<dbReference type="PROSITE" id="PS51186">
    <property type="entry name" value="GNAT"/>
    <property type="match status" value="1"/>
</dbReference>
<reference evidence="4" key="1">
    <citation type="journal article" date="2020" name="mSystems">
        <title>Genome- and Community-Level Interaction Insights into Carbon Utilization and Element Cycling Functions of Hydrothermarchaeota in Hydrothermal Sediment.</title>
        <authorList>
            <person name="Zhou Z."/>
            <person name="Liu Y."/>
            <person name="Xu W."/>
            <person name="Pan J."/>
            <person name="Luo Z.H."/>
            <person name="Li M."/>
        </authorList>
    </citation>
    <scope>NUCLEOTIDE SEQUENCE [LARGE SCALE GENOMIC DNA]</scope>
    <source>
        <strain evidence="4">SpSt-70</strain>
    </source>
</reference>
<organism evidence="4">
    <name type="scientific">Dictyoglomus thermophilum</name>
    <dbReference type="NCBI Taxonomy" id="14"/>
    <lineage>
        <taxon>Bacteria</taxon>
        <taxon>Pseudomonadati</taxon>
        <taxon>Dictyoglomota</taxon>
        <taxon>Dictyoglomia</taxon>
        <taxon>Dictyoglomales</taxon>
        <taxon>Dictyoglomaceae</taxon>
        <taxon>Dictyoglomus</taxon>
    </lineage>
</organism>
<proteinExistence type="predicted"/>
<evidence type="ECO:0000313" key="4">
    <source>
        <dbReference type="EMBL" id="HGK24164.1"/>
    </source>
</evidence>
<dbReference type="NCBIfam" id="NF005840">
    <property type="entry name" value="PRK07757.1"/>
    <property type="match status" value="1"/>
</dbReference>
<dbReference type="EMBL" id="DTDV01000019">
    <property type="protein sequence ID" value="HGK24164.1"/>
    <property type="molecule type" value="Genomic_DNA"/>
</dbReference>
<accession>A0A7C2GIA8</accession>
<keyword evidence="1 4" id="KW-0808">Transferase</keyword>
<feature type="domain" description="N-acetyltransferase" evidence="3">
    <location>
        <begin position="1"/>
        <end position="149"/>
    </location>
</feature>
<dbReference type="RefSeq" id="WP_012546965.1">
    <property type="nucleotide sequence ID" value="NZ_VTFL01000003.1"/>
</dbReference>
<dbReference type="PANTHER" id="PTHR43626">
    <property type="entry name" value="ACYL-COA N-ACYLTRANSFERASE"/>
    <property type="match status" value="1"/>
</dbReference>
<dbReference type="InterPro" id="IPR000182">
    <property type="entry name" value="GNAT_dom"/>
</dbReference>
<protein>
    <submittedName>
        <fullName evidence="4">N-acetyltransferase</fullName>
    </submittedName>
</protein>
<dbReference type="AlphaFoldDB" id="A0A7C2GIA8"/>
<evidence type="ECO:0000259" key="3">
    <source>
        <dbReference type="PROSITE" id="PS51186"/>
    </source>
</evidence>